<keyword evidence="3" id="KW-1185">Reference proteome</keyword>
<sequence length="227" mass="23804">MGLGSSAGGLKRSMSTGADTIGSQAGTVTMKTAPTTPIAAPSLTLPSVSASTSTSSGGEEYFSAASSINTGSPIEASLSRRRGPPSPLPLSLPSAVDETSAKLNQLDLDEKPLPSLPLPPPSLPSPTLQVAATKSQLSAREPALVKRSPPISLSDLHASVGSYVAGYLSHWMYVFGCEWETVGRALFDVVDQEETSKLGPDAEEKDRAEEAFWRWAVEQRQQSGECS</sequence>
<evidence type="ECO:0000256" key="1">
    <source>
        <dbReference type="SAM" id="MobiDB-lite"/>
    </source>
</evidence>
<organism evidence="2 3">
    <name type="scientific">Candolleomyces eurysporus</name>
    <dbReference type="NCBI Taxonomy" id="2828524"/>
    <lineage>
        <taxon>Eukaryota</taxon>
        <taxon>Fungi</taxon>
        <taxon>Dikarya</taxon>
        <taxon>Basidiomycota</taxon>
        <taxon>Agaricomycotina</taxon>
        <taxon>Agaricomycetes</taxon>
        <taxon>Agaricomycetidae</taxon>
        <taxon>Agaricales</taxon>
        <taxon>Agaricineae</taxon>
        <taxon>Psathyrellaceae</taxon>
        <taxon>Candolleomyces</taxon>
    </lineage>
</organism>
<dbReference type="EMBL" id="JANBPK010000947">
    <property type="protein sequence ID" value="KAJ2927987.1"/>
    <property type="molecule type" value="Genomic_DNA"/>
</dbReference>
<dbReference type="Proteomes" id="UP001140091">
    <property type="component" value="Unassembled WGS sequence"/>
</dbReference>
<proteinExistence type="predicted"/>
<gene>
    <name evidence="2" type="ORF">H1R20_g9110</name>
</gene>
<reference evidence="2" key="1">
    <citation type="submission" date="2022-06" db="EMBL/GenBank/DDBJ databases">
        <title>Genome Sequence of Candolleomyces eurysporus.</title>
        <authorList>
            <person name="Buettner E."/>
        </authorList>
    </citation>
    <scope>NUCLEOTIDE SEQUENCE</scope>
    <source>
        <strain evidence="2">VTCC 930004</strain>
    </source>
</reference>
<name>A0A9W8J483_9AGAR</name>
<evidence type="ECO:0000313" key="3">
    <source>
        <dbReference type="Proteomes" id="UP001140091"/>
    </source>
</evidence>
<feature type="compositionally biased region" description="Polar residues" evidence="1">
    <location>
        <begin position="13"/>
        <end position="35"/>
    </location>
</feature>
<dbReference type="AlphaFoldDB" id="A0A9W8J483"/>
<evidence type="ECO:0000313" key="2">
    <source>
        <dbReference type="EMBL" id="KAJ2927987.1"/>
    </source>
</evidence>
<protein>
    <submittedName>
        <fullName evidence="2">Uncharacterized protein</fullName>
    </submittedName>
</protein>
<feature type="compositionally biased region" description="Low complexity" evidence="1">
    <location>
        <begin position="39"/>
        <end position="56"/>
    </location>
</feature>
<dbReference type="OrthoDB" id="10587197at2759"/>
<feature type="non-terminal residue" evidence="2">
    <location>
        <position position="227"/>
    </location>
</feature>
<comment type="caution">
    <text evidence="2">The sequence shown here is derived from an EMBL/GenBank/DDBJ whole genome shotgun (WGS) entry which is preliminary data.</text>
</comment>
<feature type="region of interest" description="Disordered" evidence="1">
    <location>
        <begin position="1"/>
        <end position="96"/>
    </location>
</feature>
<accession>A0A9W8J483</accession>